<dbReference type="Proteomes" id="UP000799439">
    <property type="component" value="Unassembled WGS sequence"/>
</dbReference>
<feature type="region of interest" description="Disordered" evidence="1">
    <location>
        <begin position="1"/>
        <end position="31"/>
    </location>
</feature>
<protein>
    <submittedName>
        <fullName evidence="2">Uncharacterized protein</fullName>
    </submittedName>
</protein>
<organism evidence="2 3">
    <name type="scientific">Myriangium duriaei CBS 260.36</name>
    <dbReference type="NCBI Taxonomy" id="1168546"/>
    <lineage>
        <taxon>Eukaryota</taxon>
        <taxon>Fungi</taxon>
        <taxon>Dikarya</taxon>
        <taxon>Ascomycota</taxon>
        <taxon>Pezizomycotina</taxon>
        <taxon>Dothideomycetes</taxon>
        <taxon>Dothideomycetidae</taxon>
        <taxon>Myriangiales</taxon>
        <taxon>Myriangiaceae</taxon>
        <taxon>Myriangium</taxon>
    </lineage>
</organism>
<feature type="compositionally biased region" description="Polar residues" evidence="1">
    <location>
        <begin position="87"/>
        <end position="96"/>
    </location>
</feature>
<name>A0A9P4IUE7_9PEZI</name>
<feature type="compositionally biased region" description="Low complexity" evidence="1">
    <location>
        <begin position="1"/>
        <end position="18"/>
    </location>
</feature>
<gene>
    <name evidence="2" type="ORF">K461DRAFT_272146</name>
</gene>
<proteinExistence type="predicted"/>
<keyword evidence="3" id="KW-1185">Reference proteome</keyword>
<evidence type="ECO:0000256" key="1">
    <source>
        <dbReference type="SAM" id="MobiDB-lite"/>
    </source>
</evidence>
<evidence type="ECO:0000313" key="3">
    <source>
        <dbReference type="Proteomes" id="UP000799439"/>
    </source>
</evidence>
<accession>A0A9P4IUE7</accession>
<reference evidence="2" key="1">
    <citation type="journal article" date="2020" name="Stud. Mycol.">
        <title>101 Dothideomycetes genomes: a test case for predicting lifestyles and emergence of pathogens.</title>
        <authorList>
            <person name="Haridas S."/>
            <person name="Albert R."/>
            <person name="Binder M."/>
            <person name="Bloem J."/>
            <person name="Labutti K."/>
            <person name="Salamov A."/>
            <person name="Andreopoulos B."/>
            <person name="Baker S."/>
            <person name="Barry K."/>
            <person name="Bills G."/>
            <person name="Bluhm B."/>
            <person name="Cannon C."/>
            <person name="Castanera R."/>
            <person name="Culley D."/>
            <person name="Daum C."/>
            <person name="Ezra D."/>
            <person name="Gonzalez J."/>
            <person name="Henrissat B."/>
            <person name="Kuo A."/>
            <person name="Liang C."/>
            <person name="Lipzen A."/>
            <person name="Lutzoni F."/>
            <person name="Magnuson J."/>
            <person name="Mondo S."/>
            <person name="Nolan M."/>
            <person name="Ohm R."/>
            <person name="Pangilinan J."/>
            <person name="Park H.-J."/>
            <person name="Ramirez L."/>
            <person name="Alfaro M."/>
            <person name="Sun H."/>
            <person name="Tritt A."/>
            <person name="Yoshinaga Y."/>
            <person name="Zwiers L.-H."/>
            <person name="Turgeon B."/>
            <person name="Goodwin S."/>
            <person name="Spatafora J."/>
            <person name="Crous P."/>
            <person name="Grigoriev I."/>
        </authorList>
    </citation>
    <scope>NUCLEOTIDE SEQUENCE</scope>
    <source>
        <strain evidence="2">CBS 260.36</strain>
    </source>
</reference>
<feature type="region of interest" description="Disordered" evidence="1">
    <location>
        <begin position="86"/>
        <end position="105"/>
    </location>
</feature>
<dbReference type="EMBL" id="ML996094">
    <property type="protein sequence ID" value="KAF2147955.1"/>
    <property type="molecule type" value="Genomic_DNA"/>
</dbReference>
<dbReference type="AlphaFoldDB" id="A0A9P4IUE7"/>
<comment type="caution">
    <text evidence="2">The sequence shown here is derived from an EMBL/GenBank/DDBJ whole genome shotgun (WGS) entry which is preliminary data.</text>
</comment>
<evidence type="ECO:0000313" key="2">
    <source>
        <dbReference type="EMBL" id="KAF2147955.1"/>
    </source>
</evidence>
<sequence length="203" mass="22769">MADQSPLSSPFQAPSSQPAGTSPKAPSTRVSTPCLTHVASASLELIMTAPTTIRVPVVSTPSSSEVTPPSIRSILALPSTVRVPVTAQGSRQATTRVQRRQHLTSTRPIASVSPFSVPSRYRLPSMHEIERCTSRQQANALLRHVQRWNMYWSEAWRYWNDLEKPDEAWWTYRHVRDCGLAIQAIRHRRAVLNLHLAAYNLPQ</sequence>